<gene>
    <name evidence="2" type="ORF">GGP41_005851</name>
</gene>
<comment type="caution">
    <text evidence="2">The sequence shown here is derived from an EMBL/GenBank/DDBJ whole genome shotgun (WGS) entry which is preliminary data.</text>
</comment>
<organism evidence="2 3">
    <name type="scientific">Cochliobolus sativus</name>
    <name type="common">Common root rot and spot blotch fungus</name>
    <name type="synonym">Bipolaris sorokiniana</name>
    <dbReference type="NCBI Taxonomy" id="45130"/>
    <lineage>
        <taxon>Eukaryota</taxon>
        <taxon>Fungi</taxon>
        <taxon>Dikarya</taxon>
        <taxon>Ascomycota</taxon>
        <taxon>Pezizomycotina</taxon>
        <taxon>Dothideomycetes</taxon>
        <taxon>Pleosporomycetidae</taxon>
        <taxon>Pleosporales</taxon>
        <taxon>Pleosporineae</taxon>
        <taxon>Pleosporaceae</taxon>
        <taxon>Bipolaris</taxon>
    </lineage>
</organism>
<dbReference type="AlphaFoldDB" id="A0A8H5ZHZ7"/>
<evidence type="ECO:0000313" key="2">
    <source>
        <dbReference type="EMBL" id="KAF5848435.1"/>
    </source>
</evidence>
<dbReference type="Proteomes" id="UP000624244">
    <property type="component" value="Unassembled WGS sequence"/>
</dbReference>
<evidence type="ECO:0000313" key="3">
    <source>
        <dbReference type="Proteomes" id="UP000624244"/>
    </source>
</evidence>
<feature type="compositionally biased region" description="Basic and acidic residues" evidence="1">
    <location>
        <begin position="198"/>
        <end position="216"/>
    </location>
</feature>
<feature type="region of interest" description="Disordered" evidence="1">
    <location>
        <begin position="198"/>
        <end position="249"/>
    </location>
</feature>
<protein>
    <submittedName>
        <fullName evidence="2">Uncharacterized protein</fullName>
    </submittedName>
</protein>
<proteinExistence type="predicted"/>
<accession>A0A8H5ZHZ7</accession>
<sequence length="291" mass="32617">MQRSVDRRSVEAIINQALEIAKVKGCYSQCTADESNEYLERIEGDVHQAQDDGIISEDTERTVSEEVADWLESQECDEFWKSRLRQPRLVIPSAVQLARHIKMSATLQVAPYSGLISFEALLHLIALELLATCYTSSSGLIASCFPLLERHKDTKPTTALRAYSKSLFSPAFGHHAHPSSETGSWPGLCMGPSLKEKLGEHDSRRRRQQNDQEQHILDLSGAGWADGPPPEAMRMELDSKLSKASSSSSVGHEPGFFSQLICQTAVPRSHRRKYITMFLDGMSSEWKRQKQ</sequence>
<reference evidence="2" key="1">
    <citation type="submission" date="2019-11" db="EMBL/GenBank/DDBJ databases">
        <title>Bipolaris sorokiniana Genome sequencing.</title>
        <authorList>
            <person name="Wang H."/>
        </authorList>
    </citation>
    <scope>NUCLEOTIDE SEQUENCE</scope>
</reference>
<name>A0A8H5ZHZ7_COCSA</name>
<evidence type="ECO:0000256" key="1">
    <source>
        <dbReference type="SAM" id="MobiDB-lite"/>
    </source>
</evidence>
<dbReference type="EMBL" id="WNKQ01000011">
    <property type="protein sequence ID" value="KAF5848435.1"/>
    <property type="molecule type" value="Genomic_DNA"/>
</dbReference>